<evidence type="ECO:0000313" key="3">
    <source>
        <dbReference type="EMBL" id="PJJ70486.1"/>
    </source>
</evidence>
<name>A0A2M9CEV7_9MICO</name>
<reference evidence="3 4" key="1">
    <citation type="submission" date="2017-11" db="EMBL/GenBank/DDBJ databases">
        <title>Genomic Encyclopedia of Archaeal and Bacterial Type Strains, Phase II (KMG-II): From Individual Species to Whole Genera.</title>
        <authorList>
            <person name="Goeker M."/>
        </authorList>
    </citation>
    <scope>NUCLEOTIDE SEQUENCE [LARGE SCALE GENOMIC DNA]</scope>
    <source>
        <strain evidence="3 4">DSM 27393</strain>
    </source>
</reference>
<keyword evidence="1" id="KW-0560">Oxidoreductase</keyword>
<evidence type="ECO:0000259" key="2">
    <source>
        <dbReference type="Pfam" id="PF03807"/>
    </source>
</evidence>
<dbReference type="EMBL" id="PGFF01000001">
    <property type="protein sequence ID" value="PJJ70486.1"/>
    <property type="molecule type" value="Genomic_DNA"/>
</dbReference>
<dbReference type="InterPro" id="IPR051267">
    <property type="entry name" value="STEAP_metalloreductase"/>
</dbReference>
<accession>A0A2M9CEV7</accession>
<dbReference type="Pfam" id="PF03807">
    <property type="entry name" value="F420_oxidored"/>
    <property type="match status" value="1"/>
</dbReference>
<dbReference type="SUPFAM" id="SSF51735">
    <property type="entry name" value="NAD(P)-binding Rossmann-fold domains"/>
    <property type="match status" value="1"/>
</dbReference>
<sequence>MGIQRIAVVGAGRVGTAVARTLVDAGYDVTLSGSGSPAEVEAFASIVAPGAQARWTAEAVTQADLVIVAVPLHRLASLAPAPFTGRVVVDAMNYWPPIDGELEEFDAAPDGTSRVVERLLAGSTIVKTLNHVGYHDLEVDRRALGHPQRLGLAVAGDDPSAVAIVAGVIERIGYDPVTLPSLADGRALQPGGPVFGARLTAAEISRALRDLRLEAA</sequence>
<evidence type="ECO:0000256" key="1">
    <source>
        <dbReference type="ARBA" id="ARBA00023002"/>
    </source>
</evidence>
<dbReference type="PANTHER" id="PTHR14239">
    <property type="entry name" value="DUDULIN-RELATED"/>
    <property type="match status" value="1"/>
</dbReference>
<gene>
    <name evidence="3" type="ORF">CLV46_0007</name>
</gene>
<dbReference type="OrthoDB" id="1523398at2"/>
<evidence type="ECO:0000313" key="4">
    <source>
        <dbReference type="Proteomes" id="UP000228758"/>
    </source>
</evidence>
<proteinExistence type="predicted"/>
<dbReference type="AlphaFoldDB" id="A0A2M9CEV7"/>
<dbReference type="RefSeq" id="WP_100362903.1">
    <property type="nucleotide sequence ID" value="NZ_PGFF01000001.1"/>
</dbReference>
<organism evidence="3 4">
    <name type="scientific">Diaminobutyricimonas aerilata</name>
    <dbReference type="NCBI Taxonomy" id="1162967"/>
    <lineage>
        <taxon>Bacteria</taxon>
        <taxon>Bacillati</taxon>
        <taxon>Actinomycetota</taxon>
        <taxon>Actinomycetes</taxon>
        <taxon>Micrococcales</taxon>
        <taxon>Microbacteriaceae</taxon>
        <taxon>Diaminobutyricimonas</taxon>
    </lineage>
</organism>
<dbReference type="Proteomes" id="UP000228758">
    <property type="component" value="Unassembled WGS sequence"/>
</dbReference>
<feature type="domain" description="Pyrroline-5-carboxylate reductase catalytic N-terminal" evidence="2">
    <location>
        <begin position="5"/>
        <end position="94"/>
    </location>
</feature>
<dbReference type="GO" id="GO:0016491">
    <property type="term" value="F:oxidoreductase activity"/>
    <property type="evidence" value="ECO:0007669"/>
    <property type="project" value="UniProtKB-KW"/>
</dbReference>
<comment type="caution">
    <text evidence="3">The sequence shown here is derived from an EMBL/GenBank/DDBJ whole genome shotgun (WGS) entry which is preliminary data.</text>
</comment>
<keyword evidence="4" id="KW-1185">Reference proteome</keyword>
<dbReference type="InterPro" id="IPR028939">
    <property type="entry name" value="P5C_Rdtase_cat_N"/>
</dbReference>
<dbReference type="InterPro" id="IPR036291">
    <property type="entry name" value="NAD(P)-bd_dom_sf"/>
</dbReference>
<dbReference type="Gene3D" id="3.40.50.720">
    <property type="entry name" value="NAD(P)-binding Rossmann-like Domain"/>
    <property type="match status" value="1"/>
</dbReference>
<protein>
    <recommendedName>
        <fullName evidence="2">Pyrroline-5-carboxylate reductase catalytic N-terminal domain-containing protein</fullName>
    </recommendedName>
</protein>